<evidence type="ECO:0000313" key="1">
    <source>
        <dbReference type="EMBL" id="XCG48023.1"/>
    </source>
</evidence>
<dbReference type="EMBL" id="CP159253">
    <property type="protein sequence ID" value="XCG48023.1"/>
    <property type="molecule type" value="Genomic_DNA"/>
</dbReference>
<protein>
    <submittedName>
        <fullName evidence="1">Uncharacterized protein</fullName>
    </submittedName>
</protein>
<dbReference type="AlphaFoldDB" id="A0AAU8CMR4"/>
<proteinExistence type="predicted"/>
<dbReference type="RefSeq" id="WP_353644441.1">
    <property type="nucleotide sequence ID" value="NZ_CP159253.1"/>
</dbReference>
<reference evidence="1" key="1">
    <citation type="submission" date="2024-06" db="EMBL/GenBank/DDBJ databases">
        <title>Mesorhizobium karijinii sp. nov., a symbiont of the iconic Swainsona formosa from arid Australia.</title>
        <authorList>
            <person name="Hill Y.J."/>
            <person name="Watkin E.L.J."/>
            <person name="O'Hara G.W."/>
            <person name="Terpolilli J."/>
            <person name="Tye M.L."/>
            <person name="Kohlmeier M.G."/>
        </authorList>
    </citation>
    <scope>NUCLEOTIDE SEQUENCE</scope>
    <source>
        <strain evidence="1">WSM2240</strain>
    </source>
</reference>
<sequence length="56" mass="6082">MNFVRSPFFRASKKRMTHAATSVNILAALLTAPMLKGKVHRVAAGGMLKDVGWNSP</sequence>
<name>A0AAU8CMR4_9HYPH</name>
<gene>
    <name evidence="1" type="ORF">ABVK50_22650</name>
</gene>
<organism evidence="1">
    <name type="scientific">Mesorhizobium sp. WSM2240</name>
    <dbReference type="NCBI Taxonomy" id="3228851"/>
    <lineage>
        <taxon>Bacteria</taxon>
        <taxon>Pseudomonadati</taxon>
        <taxon>Pseudomonadota</taxon>
        <taxon>Alphaproteobacteria</taxon>
        <taxon>Hyphomicrobiales</taxon>
        <taxon>Phyllobacteriaceae</taxon>
        <taxon>Mesorhizobium</taxon>
    </lineage>
</organism>
<accession>A0AAU8CMR4</accession>